<protein>
    <recommendedName>
        <fullName evidence="3">Tetratricopeptide repeat protein</fullName>
    </recommendedName>
</protein>
<sequence length="290" mass="30721">MTQGGPPGVDPTYECRPGCRPTPPAAAAVAATVGAAILRYAPQLAPVTGTPTPPILAAAHADRILARVTVGTTAADITLAWHARPAPSPGPLRTAQAHRVAMARHVAAADPQRALSLLYNSLTEVNPATAPADVIHADAAALLATVHLTLGHAKAAVTWATYAHHALAHLKGPSHRDSLASLHLLATAHRSAGHHQRALHLYQQLADHLTTTDGPHAHRTLAIRATISLVLHHLGHCQAARTLLADTITTHQREHPDHPATSRMTQHLTRIRIDCDTKRHQHTGSARPPI</sequence>
<accession>A0A2W2F224</accession>
<dbReference type="SUPFAM" id="SSF48452">
    <property type="entry name" value="TPR-like"/>
    <property type="match status" value="1"/>
</dbReference>
<keyword evidence="2" id="KW-1185">Reference proteome</keyword>
<dbReference type="AlphaFoldDB" id="A0A2W2F224"/>
<organism evidence="1 2">
    <name type="scientific">Micromonospora craterilacus</name>
    <dbReference type="NCBI Taxonomy" id="1655439"/>
    <lineage>
        <taxon>Bacteria</taxon>
        <taxon>Bacillati</taxon>
        <taxon>Actinomycetota</taxon>
        <taxon>Actinomycetes</taxon>
        <taxon>Micromonosporales</taxon>
        <taxon>Micromonosporaceae</taxon>
        <taxon>Micromonospora</taxon>
    </lineage>
</organism>
<evidence type="ECO:0000313" key="2">
    <source>
        <dbReference type="Proteomes" id="UP000248924"/>
    </source>
</evidence>
<name>A0A2W2F224_9ACTN</name>
<dbReference type="Proteomes" id="UP000248924">
    <property type="component" value="Unassembled WGS sequence"/>
</dbReference>
<dbReference type="InterPro" id="IPR011990">
    <property type="entry name" value="TPR-like_helical_dom_sf"/>
</dbReference>
<evidence type="ECO:0000313" key="1">
    <source>
        <dbReference type="EMBL" id="PZG10254.1"/>
    </source>
</evidence>
<gene>
    <name evidence="1" type="ORF">C1I95_28260</name>
</gene>
<evidence type="ECO:0008006" key="3">
    <source>
        <dbReference type="Google" id="ProtNLM"/>
    </source>
</evidence>
<dbReference type="Gene3D" id="1.25.40.10">
    <property type="entry name" value="Tetratricopeptide repeat domain"/>
    <property type="match status" value="1"/>
</dbReference>
<reference evidence="1 2" key="1">
    <citation type="submission" date="2018-01" db="EMBL/GenBank/DDBJ databases">
        <title>Draft genome sequence of Jishengella sp. NA12.</title>
        <authorList>
            <person name="Sahin N."/>
            <person name="Ay H."/>
            <person name="Saygin H."/>
        </authorList>
    </citation>
    <scope>NUCLEOTIDE SEQUENCE [LARGE SCALE GENOMIC DNA]</scope>
    <source>
        <strain evidence="1 2">NA12</strain>
    </source>
</reference>
<comment type="caution">
    <text evidence="1">The sequence shown here is derived from an EMBL/GenBank/DDBJ whole genome shotgun (WGS) entry which is preliminary data.</text>
</comment>
<proteinExistence type="predicted"/>
<dbReference type="EMBL" id="POTY01000253">
    <property type="protein sequence ID" value="PZG10254.1"/>
    <property type="molecule type" value="Genomic_DNA"/>
</dbReference>